<dbReference type="EMBL" id="RCHS01003824">
    <property type="protein sequence ID" value="RMX39353.1"/>
    <property type="molecule type" value="Genomic_DNA"/>
</dbReference>
<sequence length="295" mass="32957">MAMGTCSREYKRAVMRNTAAGGNLQNSLDSLEDQKKRLVRSFEEKKLNFIEKKGTLPKLFSSLGQTGGMERSKRSQLTKQLSDSSALNESRERRLKETFSSTNDMVNFNKQNHQISNTAAEQDDTLLPPAIGSSARLQYSAGRRRHSDNLSSEKPKTPLAPTLSLPSESTEWKEEQEAYGSDPELGTFKTRLRVPAPYTSLGTQLPLSPLLQRKASRPSKPQLSPLDVAAERQCVSLPASPRFQRRRAESWDQAKSQELRLNDLAEFSSEGPKLRSMSLACEKIESGKQVTLLII</sequence>
<feature type="region of interest" description="Disordered" evidence="1">
    <location>
        <begin position="139"/>
        <end position="187"/>
    </location>
</feature>
<evidence type="ECO:0000313" key="3">
    <source>
        <dbReference type="Proteomes" id="UP000275408"/>
    </source>
</evidence>
<accession>A0A3M6TDA8</accession>
<feature type="region of interest" description="Disordered" evidence="1">
    <location>
        <begin position="60"/>
        <end position="93"/>
    </location>
</feature>
<dbReference type="AlphaFoldDB" id="A0A3M6TDA8"/>
<keyword evidence="3" id="KW-1185">Reference proteome</keyword>
<gene>
    <name evidence="2" type="ORF">pdam_00017910</name>
</gene>
<comment type="caution">
    <text evidence="2">The sequence shown here is derived from an EMBL/GenBank/DDBJ whole genome shotgun (WGS) entry which is preliminary data.</text>
</comment>
<dbReference type="Proteomes" id="UP000275408">
    <property type="component" value="Unassembled WGS sequence"/>
</dbReference>
<feature type="compositionally biased region" description="Polar residues" evidence="1">
    <location>
        <begin position="75"/>
        <end position="88"/>
    </location>
</feature>
<reference evidence="2 3" key="1">
    <citation type="journal article" date="2018" name="Sci. Rep.">
        <title>Comparative analysis of the Pocillopora damicornis genome highlights role of immune system in coral evolution.</title>
        <authorList>
            <person name="Cunning R."/>
            <person name="Bay R.A."/>
            <person name="Gillette P."/>
            <person name="Baker A.C."/>
            <person name="Traylor-Knowles N."/>
        </authorList>
    </citation>
    <scope>NUCLEOTIDE SEQUENCE [LARGE SCALE GENOMIC DNA]</scope>
    <source>
        <strain evidence="2">RSMAS</strain>
        <tissue evidence="2">Whole animal</tissue>
    </source>
</reference>
<name>A0A3M6TDA8_POCDA</name>
<feature type="compositionally biased region" description="Basic and acidic residues" evidence="1">
    <location>
        <begin position="147"/>
        <end position="156"/>
    </location>
</feature>
<dbReference type="OrthoDB" id="6000096at2759"/>
<evidence type="ECO:0000313" key="2">
    <source>
        <dbReference type="EMBL" id="RMX39353.1"/>
    </source>
</evidence>
<organism evidence="2 3">
    <name type="scientific">Pocillopora damicornis</name>
    <name type="common">Cauliflower coral</name>
    <name type="synonym">Millepora damicornis</name>
    <dbReference type="NCBI Taxonomy" id="46731"/>
    <lineage>
        <taxon>Eukaryota</taxon>
        <taxon>Metazoa</taxon>
        <taxon>Cnidaria</taxon>
        <taxon>Anthozoa</taxon>
        <taxon>Hexacorallia</taxon>
        <taxon>Scleractinia</taxon>
        <taxon>Astrocoeniina</taxon>
        <taxon>Pocilloporidae</taxon>
        <taxon>Pocillopora</taxon>
    </lineage>
</organism>
<protein>
    <submittedName>
        <fullName evidence="2">Uncharacterized protein</fullName>
    </submittedName>
</protein>
<evidence type="ECO:0000256" key="1">
    <source>
        <dbReference type="SAM" id="MobiDB-lite"/>
    </source>
</evidence>
<proteinExistence type="predicted"/>